<dbReference type="OrthoDB" id="3181392at2"/>
<proteinExistence type="predicted"/>
<organism evidence="1 2">
    <name type="scientific">Shewanella livingstonensis</name>
    <dbReference type="NCBI Taxonomy" id="150120"/>
    <lineage>
        <taxon>Bacteria</taxon>
        <taxon>Pseudomonadati</taxon>
        <taxon>Pseudomonadota</taxon>
        <taxon>Gammaproteobacteria</taxon>
        <taxon>Alteromonadales</taxon>
        <taxon>Shewanellaceae</taxon>
        <taxon>Shewanella</taxon>
    </lineage>
</organism>
<dbReference type="InterPro" id="IPR045738">
    <property type="entry name" value="DUF6088"/>
</dbReference>
<dbReference type="KEGG" id="slj:EGC82_00770"/>
<keyword evidence="2" id="KW-1185">Reference proteome</keyword>
<accession>A0A3G8LPE4</accession>
<dbReference type="Pfam" id="PF19570">
    <property type="entry name" value="DUF6088"/>
    <property type="match status" value="1"/>
</dbReference>
<dbReference type="AlphaFoldDB" id="A0A3G8LPE4"/>
<dbReference type="Proteomes" id="UP000278035">
    <property type="component" value="Chromosome"/>
</dbReference>
<protein>
    <recommendedName>
        <fullName evidence="3">Type IV toxin-antitoxin system AbiEi family antitoxin domain-containing protein</fullName>
    </recommendedName>
</protein>
<dbReference type="EMBL" id="CP034015">
    <property type="protein sequence ID" value="AZG71431.1"/>
    <property type="molecule type" value="Genomic_DNA"/>
</dbReference>
<dbReference type="RefSeq" id="WP_124729080.1">
    <property type="nucleotide sequence ID" value="NZ_CBCSKC010000006.1"/>
</dbReference>
<evidence type="ECO:0000313" key="1">
    <source>
        <dbReference type="EMBL" id="AZG71431.1"/>
    </source>
</evidence>
<evidence type="ECO:0000313" key="2">
    <source>
        <dbReference type="Proteomes" id="UP000278035"/>
    </source>
</evidence>
<evidence type="ECO:0008006" key="3">
    <source>
        <dbReference type="Google" id="ProtNLM"/>
    </source>
</evidence>
<reference evidence="2" key="1">
    <citation type="submission" date="2018-11" db="EMBL/GenBank/DDBJ databases">
        <title>Shewanella sp. M2.</title>
        <authorList>
            <person name="Hwang Y.J."/>
            <person name="Hwang C.Y."/>
        </authorList>
    </citation>
    <scope>NUCLEOTIDE SEQUENCE [LARGE SCALE GENOMIC DNA]</scope>
    <source>
        <strain evidence="2">LMG 19866</strain>
    </source>
</reference>
<sequence>MSVSALVANRLSRMKRGVPFSIESFYSLGTTTSVQKAMSRLTKEGQVARVAKGIYSRPKPLTSIPSIQITAKAEEVAKTWARSNKYKITPQGLEVAYRLGMQTQAPVKTVYWTTGPSREFHVGNEVVQVKHTTETKLQWINKPEGALFRGLLSLSPEHTPVSTLLMAIKRLNLQEKEAVRVIRKLSNSPALVIWKSKLNQLENSLQS</sequence>
<gene>
    <name evidence="1" type="ORF">EGC82_00770</name>
</gene>
<name>A0A3G8LPE4_9GAMM</name>